<keyword evidence="3" id="KW-1185">Reference proteome</keyword>
<evidence type="ECO:0000313" key="2">
    <source>
        <dbReference type="EMBL" id="TDM00671.1"/>
    </source>
</evidence>
<dbReference type="Proteomes" id="UP000295280">
    <property type="component" value="Unassembled WGS sequence"/>
</dbReference>
<dbReference type="SUPFAM" id="SSF56300">
    <property type="entry name" value="Metallo-dependent phosphatases"/>
    <property type="match status" value="1"/>
</dbReference>
<name>A0A9Q8FP58_9STAP</name>
<proteinExistence type="predicted"/>
<dbReference type="GO" id="GO:0016791">
    <property type="term" value="F:phosphatase activity"/>
    <property type="evidence" value="ECO:0007669"/>
    <property type="project" value="TreeGrafter"/>
</dbReference>
<comment type="caution">
    <text evidence="2">The sequence shown here is derived from an EMBL/GenBank/DDBJ whole genome shotgun (WGS) entry which is preliminary data.</text>
</comment>
<accession>A0A9Q8FP58</accession>
<organism evidence="2 3">
    <name type="scientific">Macrococcus carouselicus</name>
    <dbReference type="NCBI Taxonomy" id="69969"/>
    <lineage>
        <taxon>Bacteria</taxon>
        <taxon>Bacillati</taxon>
        <taxon>Bacillota</taxon>
        <taxon>Bacilli</taxon>
        <taxon>Bacillales</taxon>
        <taxon>Staphylococcaceae</taxon>
        <taxon>Macrococcus</taxon>
    </lineage>
</organism>
<dbReference type="PANTHER" id="PTHR42850:SF4">
    <property type="entry name" value="ZINC-DEPENDENT ENDOPOLYPHOSPHATASE"/>
    <property type="match status" value="1"/>
</dbReference>
<evidence type="ECO:0000313" key="3">
    <source>
        <dbReference type="Proteomes" id="UP000295280"/>
    </source>
</evidence>
<dbReference type="Pfam" id="PF00149">
    <property type="entry name" value="Metallophos"/>
    <property type="match status" value="1"/>
</dbReference>
<gene>
    <name evidence="2" type="ORF">ERX40_09015</name>
</gene>
<dbReference type="CDD" id="cd00144">
    <property type="entry name" value="MPP_PPP_family"/>
    <property type="match status" value="1"/>
</dbReference>
<dbReference type="OrthoDB" id="384253at2"/>
<feature type="domain" description="Calcineurin-like phosphoesterase" evidence="1">
    <location>
        <begin position="5"/>
        <end position="173"/>
    </location>
</feature>
<dbReference type="PRINTS" id="PR00114">
    <property type="entry name" value="STPHPHTASE"/>
</dbReference>
<dbReference type="AlphaFoldDB" id="A0A9Q8FP58"/>
<evidence type="ECO:0000259" key="1">
    <source>
        <dbReference type="Pfam" id="PF00149"/>
    </source>
</evidence>
<reference evidence="2 3" key="1">
    <citation type="submission" date="2019-01" db="EMBL/GenBank/DDBJ databases">
        <title>Draft genome sequences of the type strains of six Macrococcus species.</title>
        <authorList>
            <person name="Mazhar S."/>
            <person name="Altermann E."/>
            <person name="Hill C."/>
            <person name="Mcauliffe O."/>
        </authorList>
    </citation>
    <scope>NUCLEOTIDE SEQUENCE [LARGE SCALE GENOMIC DNA]</scope>
    <source>
        <strain evidence="2 3">ATCC 51828</strain>
    </source>
</reference>
<dbReference type="InterPro" id="IPR004843">
    <property type="entry name" value="Calcineurin-like_PHP"/>
</dbReference>
<dbReference type="Gene3D" id="3.60.21.10">
    <property type="match status" value="1"/>
</dbReference>
<dbReference type="PANTHER" id="PTHR42850">
    <property type="entry name" value="METALLOPHOSPHOESTERASE"/>
    <property type="match status" value="1"/>
</dbReference>
<dbReference type="EMBL" id="SCWD01000004">
    <property type="protein sequence ID" value="TDM00671.1"/>
    <property type="molecule type" value="Genomic_DNA"/>
</dbReference>
<dbReference type="GO" id="GO:0005737">
    <property type="term" value="C:cytoplasm"/>
    <property type="evidence" value="ECO:0007669"/>
    <property type="project" value="TreeGrafter"/>
</dbReference>
<dbReference type="InterPro" id="IPR029052">
    <property type="entry name" value="Metallo-depent_PP-like"/>
</dbReference>
<sequence>MREMNYFIVGDVHGCYYTLKKLLQNWDSDRQKLIFVGDYINKGKHSRKVVELVRELQYRYPGTVCIKGNHEYEMVRYIEDGTKNSDIKENFRNTLMDYDLRNKYRDDVKWMKRLPLYYDDGDIYVTHAGVNWLGLRKFKENSSWCVLRYRGRLKRMSRLQVFGHTPTESKRPEFNKKSNAINIDSGAGNFDNMSAVLIDDAGKIRKIYTEQIRKEDYH</sequence>
<dbReference type="InterPro" id="IPR006186">
    <property type="entry name" value="Ser/Thr-sp_prot-phosphatase"/>
</dbReference>
<protein>
    <submittedName>
        <fullName evidence="2">Serine/threonine protein phosphatase</fullName>
    </submittedName>
</protein>
<dbReference type="InterPro" id="IPR050126">
    <property type="entry name" value="Ap4A_hydrolase"/>
</dbReference>